<feature type="region of interest" description="Disordered" evidence="1">
    <location>
        <begin position="268"/>
        <end position="312"/>
    </location>
</feature>
<protein>
    <submittedName>
        <fullName evidence="2">Uncharacterized protein</fullName>
    </submittedName>
</protein>
<feature type="compositionally biased region" description="Basic and acidic residues" evidence="1">
    <location>
        <begin position="55"/>
        <end position="64"/>
    </location>
</feature>
<dbReference type="PhylomeDB" id="A0A0G4HQJ7"/>
<name>A0A0G4HQJ7_9ALVE</name>
<dbReference type="EMBL" id="CDMZ01003488">
    <property type="protein sequence ID" value="CEM46554.1"/>
    <property type="molecule type" value="Genomic_DNA"/>
</dbReference>
<feature type="region of interest" description="Disordered" evidence="1">
    <location>
        <begin position="46"/>
        <end position="110"/>
    </location>
</feature>
<gene>
    <name evidence="2" type="ORF">Cvel_30221</name>
</gene>
<feature type="compositionally biased region" description="Basic and acidic residues" evidence="1">
    <location>
        <begin position="160"/>
        <end position="171"/>
    </location>
</feature>
<feature type="compositionally biased region" description="Polar residues" evidence="1">
    <location>
        <begin position="230"/>
        <end position="242"/>
    </location>
</feature>
<feature type="compositionally biased region" description="Basic and acidic residues" evidence="1">
    <location>
        <begin position="243"/>
        <end position="254"/>
    </location>
</feature>
<proteinExistence type="predicted"/>
<sequence length="2107" mass="230044">MRRLVVERADGCKGGVSKPSEQPHGTEKTFVESDLVCSPAYNCSPFSQEGSLTVQRREPFRELSNEGDGSRSTNPQSDWADEDTRRDGLQKAGGASTLHEAGGGQTTQDCTGTCSISSSVFPLLMRPCSVFLSTGGDVDAQQGSERKNQMDFQPVEEEEKERTDHQGDDGRGPMSADARIQQRVPPEDCAAVHAKREPLNLVGAQRNEAQEKHWMMSQYKRGQEKKKADQSSQKTKNASSISWKRERKDSEEVKKTIRLELPPCTCPKSQEMFDGRGPNGKESVKAEGCSTRKGIARNPIEGEGEEGGQKHSRHPGCLFAQKFPEEFEPVTLNGVSYGVVVASTGLFPEGHLWSEERAPVSADDAQGGAGSGAFVFLYPLEQRVVFRPEISFRWSTTRAAGSGPPPLDKYGRSSWVEFGVVNKKSFASPPFGWGFKDERGVGFESERSGGLGSVCGDEGRVTIKARAAGGEVDWDLSSEGKWNLEDLMLGGTPVSFFQKSRRGVERALNGLNGGRGGVSLWVGARLPSPSSPPCVPSRGSLVAVVEWSCGVDVGKCPAEVFRCEWECEPVLVSLFDWGLQKLLCRVARDLGSGQLVAGGRSGESREECGVSAWGRGVVYEKRKREEEEFDESVVGGRDAALFKGREMDKRNKKARRGRGDEKEEEKVLIEEARRKFDFIRVDSTLRRHLEGQKQAQKPQLPDLVFPVQSDGQTCEVTCRPAVCPPTAGTLSPFGVPNLTADGGIEGRPGPEASCCGEARLVARFPPSVLRLLETGKDQNATVGTNAVKFADSRIYVGLRKGTRTGWGQSNTVAAFLGVVGPGGAASSIRGSVRLCSGETSRSLLSVSSVTCSEKNRHGVCGGKESNDFVPKGEISQVLLQKGKRKSPCTCAVKCGSNVPRRLRRDRWASLHWKGGLTLEVILHEAEDAPVLFSPPCQTAVPSLSLSVPQLVNDGGGMPPCVWGPVSLCFPDARCVLTRTALLHMAGRGKWKERRLVDGQRCACPVTFCVPVGDEGRECVFSFSLRATRQGETDTVVLEMWKESGEYEGEIDIEVRGGSAIGPYWKRKGIFGGVVKTFSFLHPPVQYQKMMPEGGEFGFGRPVGESAALFSGCDIHDDLSLFDLFGIFRLEDAVVRARPLIRVPSLVAPQWPQWGPRKAAAGGAGASLFVQTRAIPLGPFLSLAAGGPDVLLESLLLLRLSEKIKIKGYVLEVIFGSVEIENEDVLRFWVRVGREEENRTDRVLPPLTVRFGLEGGVSLSQDGTRSWMVGRQVSLFEGILDRLDGGETEDSTVGVELFGVHVGEEREMERALGWVFSVPGGVRSSERLWMEVREPRAVPCLSVVPQTDEGGRGGVATFEAPRWSKLRGCLWKENLIVFEEFELFENFRLKFFLGVPDNEDSRNSPKPEMRLQILEFPPQWGFTREHPLRFSFEVETLPPEEEEGERLRLDSRIDIPTPPSPAWSKQREGCEVGVPMSETELRLLGVFLSESLKLPDAWGVRFRLSVMRDWKAEVISVEEGEEGGTRGVWRDFEIGIPDLPAFIRTAGKSGGPCTVVTPEGVSETPLRFSFTFPPLPASSPLSRVNKSASFMEENEEVGEHGERWEEGLMWSEDSRSVGIFAGGTEARQKQLLEGSGVFGLKCTDECMDVGGGVGRQMMVDGLVDVGYGGQEGEVYEEDSGMMYGALEGVAGNCGYDGKRTGQTVQMRRGIEEECEIRETEEEGGEEPGGAFGGCLDGGGGRILAAPTVCTFEVSFPQNVLRACSASWPPTHDSSSNFWDSAWSPLCLYVFDETGGDRGGLAVHPLKGGALASSGGLRFVPLWGDPESSGEVVEDLVRRAEMNEGQRAVFRFRMVSQGLPGACIESWNEQRIPDGLSTVVGFPLFPSRQMHVRSSPPRSPCLPVDDAVHREDRIAEEAEAGGCCALEDLRSPLFRLEGFVFRLGISPCIGDEWSRKISLECACVDPNACQERSSEEREGLGVEVESLKAVKIQSAVFVFPSQGDRSLLRSDFLRMEWHGPATLKGAQWRVCNETVQAVENLNEWAVDSMGGQLRIGVTVCLVWEFGGKEDCDGDGRGGSTLGREEGGLTGTEPFMIVRSCSGGIDTDRQ</sequence>
<evidence type="ECO:0000256" key="1">
    <source>
        <dbReference type="SAM" id="MobiDB-lite"/>
    </source>
</evidence>
<feature type="region of interest" description="Disordered" evidence="1">
    <location>
        <begin position="217"/>
        <end position="254"/>
    </location>
</feature>
<feature type="compositionally biased region" description="Basic and acidic residues" evidence="1">
    <location>
        <begin position="1"/>
        <end position="11"/>
    </location>
</feature>
<reference evidence="2" key="1">
    <citation type="submission" date="2014-11" db="EMBL/GenBank/DDBJ databases">
        <authorList>
            <person name="Otto D Thomas"/>
            <person name="Naeem Raeece"/>
        </authorList>
    </citation>
    <scope>NUCLEOTIDE SEQUENCE</scope>
</reference>
<accession>A0A0G4HQJ7</accession>
<feature type="region of interest" description="Disordered" evidence="1">
    <location>
        <begin position="1"/>
        <end position="27"/>
    </location>
</feature>
<organism evidence="2">
    <name type="scientific">Chromera velia CCMP2878</name>
    <dbReference type="NCBI Taxonomy" id="1169474"/>
    <lineage>
        <taxon>Eukaryota</taxon>
        <taxon>Sar</taxon>
        <taxon>Alveolata</taxon>
        <taxon>Colpodellida</taxon>
        <taxon>Chromeraceae</taxon>
        <taxon>Chromera</taxon>
    </lineage>
</organism>
<dbReference type="VEuPathDB" id="CryptoDB:Cvel_30221"/>
<evidence type="ECO:0000313" key="2">
    <source>
        <dbReference type="EMBL" id="CEM46554.1"/>
    </source>
</evidence>
<feature type="region of interest" description="Disordered" evidence="1">
    <location>
        <begin position="138"/>
        <end position="178"/>
    </location>
</feature>